<feature type="signal peptide" evidence="1">
    <location>
        <begin position="1"/>
        <end position="22"/>
    </location>
</feature>
<evidence type="ECO:0000256" key="1">
    <source>
        <dbReference type="SAM" id="SignalP"/>
    </source>
</evidence>
<protein>
    <submittedName>
        <fullName evidence="2">Lytic transglycosylase</fullName>
    </submittedName>
</protein>
<dbReference type="AlphaFoldDB" id="A0A0A0J8G8"/>
<keyword evidence="3" id="KW-1185">Reference proteome</keyword>
<sequence length="640" mass="66618">MGVVGAGALSLALAAGATAASAAPSAARATTAAAPAATSSENRSAGHLYVAGGPLVVSQNASQEVAHATDRVETRIAGQSRYATAAAVASTGWPSGADEVLIATGENFPDGLAASAVAGGREAPLLLTASQSLPLPTQDELIRLEPTTVHVIGGPGAVSEGVVLQIQEILPQASVLRIAGGSRYETAAAVSRLTPESSDNAFVATGANFPDALSAGPAAARLGAPLLLTAGTDLSAPTAAELRQRKPARTFVVGGPGVVSDRVVSQIRQATGGTVERLSGTSRFDTAAAVSNRVFAPTTPALVLATGKNFPDALAAGALAGAQRSPLLLDGGGSSAPRATVDSGRRVSWWTPESGRVLRYNVIVHPDDEMSSISVARPDPGRYDVFIVLTRGETTIACNGKPVSNPWSHLEYVPQPQPIGTLYSNKCRQQRLDSWVQHLTKSGLAETPRFVRRKGVPVTFDGRLLPTPTHKSENLTTATADYFDVAVGANSALIAFDMGSIAPDEVLWALENVRLQRAALFPTALEGDVVVGGYYNATGTGSQYTNSDHRTVHRVVSTTDLGLPGSQYAPVGHSAPGRAFGDWVDRYCAHMCHPNATNEYRGPVGTFQWSYGWLGKGQWASGTMDVGAGFSRYQSFAKWF</sequence>
<dbReference type="PANTHER" id="PTHR30032:SF8">
    <property type="entry name" value="GERMINATION-SPECIFIC N-ACETYLMURAMOYL-L-ALANINE AMIDASE"/>
    <property type="match status" value="1"/>
</dbReference>
<comment type="caution">
    <text evidence="2">The sequence shown here is derived from an EMBL/GenBank/DDBJ whole genome shotgun (WGS) entry which is preliminary data.</text>
</comment>
<dbReference type="Gene3D" id="3.40.50.12090">
    <property type="match status" value="2"/>
</dbReference>
<accession>A0A0A0J8G8</accession>
<proteinExistence type="predicted"/>
<dbReference type="EMBL" id="AVPJ01000003">
    <property type="protein sequence ID" value="KGN33720.1"/>
    <property type="molecule type" value="Genomic_DNA"/>
</dbReference>
<dbReference type="STRING" id="1385520.N802_07850"/>
<reference evidence="2 3" key="1">
    <citation type="submission" date="2013-08" db="EMBL/GenBank/DDBJ databases">
        <title>The genome sequence of Knoellia sinensis.</title>
        <authorList>
            <person name="Zhu W."/>
            <person name="Wang G."/>
        </authorList>
    </citation>
    <scope>NUCLEOTIDE SEQUENCE [LARGE SCALE GENOMIC DNA]</scope>
    <source>
        <strain evidence="2 3">KCTC 19936</strain>
    </source>
</reference>
<dbReference type="Proteomes" id="UP000030002">
    <property type="component" value="Unassembled WGS sequence"/>
</dbReference>
<dbReference type="InterPro" id="IPR007253">
    <property type="entry name" value="Cell_wall-bd_2"/>
</dbReference>
<dbReference type="PANTHER" id="PTHR30032">
    <property type="entry name" value="N-ACETYLMURAMOYL-L-ALANINE AMIDASE-RELATED"/>
    <property type="match status" value="1"/>
</dbReference>
<feature type="chain" id="PRO_5001964038" evidence="1">
    <location>
        <begin position="23"/>
        <end position="640"/>
    </location>
</feature>
<gene>
    <name evidence="2" type="ORF">N802_07850</name>
</gene>
<organism evidence="2 3">
    <name type="scientific">Knoellia sinensis KCTC 19936</name>
    <dbReference type="NCBI Taxonomy" id="1385520"/>
    <lineage>
        <taxon>Bacteria</taxon>
        <taxon>Bacillati</taxon>
        <taxon>Actinomycetota</taxon>
        <taxon>Actinomycetes</taxon>
        <taxon>Micrococcales</taxon>
        <taxon>Intrasporangiaceae</taxon>
        <taxon>Knoellia</taxon>
    </lineage>
</organism>
<dbReference type="InterPro" id="IPR051922">
    <property type="entry name" value="Bact_Sporulation_Assoc"/>
</dbReference>
<evidence type="ECO:0000313" key="2">
    <source>
        <dbReference type="EMBL" id="KGN33720.1"/>
    </source>
</evidence>
<dbReference type="Pfam" id="PF04122">
    <property type="entry name" value="CW_binding_2"/>
    <property type="match status" value="3"/>
</dbReference>
<evidence type="ECO:0000313" key="3">
    <source>
        <dbReference type="Proteomes" id="UP000030002"/>
    </source>
</evidence>
<name>A0A0A0J8G8_9MICO</name>
<dbReference type="eggNOG" id="COG2247">
    <property type="taxonomic scope" value="Bacteria"/>
</dbReference>
<keyword evidence="1" id="KW-0732">Signal</keyword>